<evidence type="ECO:0000256" key="1">
    <source>
        <dbReference type="ARBA" id="ARBA00004651"/>
    </source>
</evidence>
<sequence length="397" mass="41331">MRALLSGGIVSLILAYTLSQFYRAFLAVLSPVLQSELGAAPEDLAISSGMWFLTFALMQIPIGSALDRVGPRRTVAALLALGGASGAAIFALAQAPWHLHVALALMGIGCAPTLMGSYYIFARSYPPALFGTLAGGVVAVGSMGNILGAAPLVWATEAFGWRETLWALAGVTLAVALAILAFTRDPERLAATAPRGSLAEILRLRALWFILPLLSVNYAASAAIRGLWAGPYMGEVHGASDQLIGWATLAMGVAMVVGNFLVGPATRLVGSVRRLALTANVGSVAVMAALWLLPAESVPLSVALLALVGLSGATYTVLMAHGRAFLPSHLVGRGVTFLNLFSIGGAGALQFASRPVYRWASAHGGPAEAYSTLFLFFLIPLTVGVLFYVLTPETPDA</sequence>
<dbReference type="Gene3D" id="1.20.1250.20">
    <property type="entry name" value="MFS general substrate transporter like domains"/>
    <property type="match status" value="2"/>
</dbReference>
<feature type="transmembrane region" description="Helical" evidence="6">
    <location>
        <begin position="204"/>
        <end position="224"/>
    </location>
</feature>
<evidence type="ECO:0000313" key="9">
    <source>
        <dbReference type="Proteomes" id="UP000323956"/>
    </source>
</evidence>
<name>A0A1N6QCN9_9RHOB</name>
<proteinExistence type="predicted"/>
<keyword evidence="5 6" id="KW-0472">Membrane</keyword>
<feature type="transmembrane region" description="Helical" evidence="6">
    <location>
        <begin position="74"/>
        <end position="93"/>
    </location>
</feature>
<dbReference type="InterPro" id="IPR050189">
    <property type="entry name" value="MFS_Efflux_Transporters"/>
</dbReference>
<dbReference type="InterPro" id="IPR036259">
    <property type="entry name" value="MFS_trans_sf"/>
</dbReference>
<dbReference type="GO" id="GO:0005886">
    <property type="term" value="C:plasma membrane"/>
    <property type="evidence" value="ECO:0007669"/>
    <property type="project" value="UniProtKB-SubCell"/>
</dbReference>
<reference evidence="8 9" key="1">
    <citation type="submission" date="2017-01" db="EMBL/GenBank/DDBJ databases">
        <authorList>
            <person name="Varghese N."/>
            <person name="Submissions S."/>
        </authorList>
    </citation>
    <scope>NUCLEOTIDE SEQUENCE [LARGE SCALE GENOMIC DNA]</scope>
    <source>
        <strain evidence="8 9">ATCC 700171</strain>
    </source>
</reference>
<feature type="transmembrane region" description="Helical" evidence="6">
    <location>
        <begin position="369"/>
        <end position="390"/>
    </location>
</feature>
<dbReference type="InterPro" id="IPR011701">
    <property type="entry name" value="MFS"/>
</dbReference>
<dbReference type="InterPro" id="IPR020846">
    <property type="entry name" value="MFS_dom"/>
</dbReference>
<gene>
    <name evidence="8" type="ORF">SAMN05421641_10446</name>
</gene>
<feature type="transmembrane region" description="Helical" evidence="6">
    <location>
        <begin position="43"/>
        <end position="62"/>
    </location>
</feature>
<keyword evidence="4 6" id="KW-1133">Transmembrane helix</keyword>
<evidence type="ECO:0000313" key="8">
    <source>
        <dbReference type="EMBL" id="SIQ14347.1"/>
    </source>
</evidence>
<feature type="transmembrane region" description="Helical" evidence="6">
    <location>
        <begin position="128"/>
        <end position="153"/>
    </location>
</feature>
<evidence type="ECO:0000256" key="4">
    <source>
        <dbReference type="ARBA" id="ARBA00022989"/>
    </source>
</evidence>
<keyword evidence="2" id="KW-1003">Cell membrane</keyword>
<evidence type="ECO:0000256" key="2">
    <source>
        <dbReference type="ARBA" id="ARBA00022475"/>
    </source>
</evidence>
<dbReference type="Pfam" id="PF07690">
    <property type="entry name" value="MFS_1"/>
    <property type="match status" value="1"/>
</dbReference>
<feature type="transmembrane region" description="Helical" evidence="6">
    <location>
        <begin position="99"/>
        <end position="121"/>
    </location>
</feature>
<dbReference type="OrthoDB" id="272777at2"/>
<feature type="transmembrane region" description="Helical" evidence="6">
    <location>
        <begin position="275"/>
        <end position="293"/>
    </location>
</feature>
<dbReference type="AlphaFoldDB" id="A0A1N6QCN9"/>
<feature type="transmembrane region" description="Helical" evidence="6">
    <location>
        <begin position="244"/>
        <end position="263"/>
    </location>
</feature>
<dbReference type="EMBL" id="FTMK01000004">
    <property type="protein sequence ID" value="SIQ14347.1"/>
    <property type="molecule type" value="Genomic_DNA"/>
</dbReference>
<feature type="domain" description="Major facilitator superfamily (MFS) profile" evidence="7">
    <location>
        <begin position="8"/>
        <end position="395"/>
    </location>
</feature>
<dbReference type="PROSITE" id="PS50850">
    <property type="entry name" value="MFS"/>
    <property type="match status" value="1"/>
</dbReference>
<feature type="transmembrane region" description="Helical" evidence="6">
    <location>
        <begin position="299"/>
        <end position="318"/>
    </location>
</feature>
<comment type="subcellular location">
    <subcellularLocation>
        <location evidence="1">Cell membrane</location>
        <topology evidence="1">Multi-pass membrane protein</topology>
    </subcellularLocation>
</comment>
<evidence type="ECO:0000256" key="3">
    <source>
        <dbReference type="ARBA" id="ARBA00022692"/>
    </source>
</evidence>
<feature type="transmembrane region" description="Helical" evidence="6">
    <location>
        <begin position="165"/>
        <end position="183"/>
    </location>
</feature>
<evidence type="ECO:0000256" key="5">
    <source>
        <dbReference type="ARBA" id="ARBA00023136"/>
    </source>
</evidence>
<dbReference type="GO" id="GO:0022857">
    <property type="term" value="F:transmembrane transporter activity"/>
    <property type="evidence" value="ECO:0007669"/>
    <property type="project" value="InterPro"/>
</dbReference>
<dbReference type="Proteomes" id="UP000323956">
    <property type="component" value="Unassembled WGS sequence"/>
</dbReference>
<protein>
    <submittedName>
        <fullName evidence="8">Sugar phosphate permease</fullName>
    </submittedName>
</protein>
<organism evidence="8 9">
    <name type="scientific">Paracoccus thiocyanatus</name>
    <dbReference type="NCBI Taxonomy" id="34006"/>
    <lineage>
        <taxon>Bacteria</taxon>
        <taxon>Pseudomonadati</taxon>
        <taxon>Pseudomonadota</taxon>
        <taxon>Alphaproteobacteria</taxon>
        <taxon>Rhodobacterales</taxon>
        <taxon>Paracoccaceae</taxon>
        <taxon>Paracoccus</taxon>
    </lineage>
</organism>
<dbReference type="RefSeq" id="WP_149764718.1">
    <property type="nucleotide sequence ID" value="NZ_FTMK01000004.1"/>
</dbReference>
<dbReference type="PANTHER" id="PTHR43124">
    <property type="entry name" value="PURINE EFFLUX PUMP PBUE"/>
    <property type="match status" value="1"/>
</dbReference>
<evidence type="ECO:0000256" key="6">
    <source>
        <dbReference type="SAM" id="Phobius"/>
    </source>
</evidence>
<accession>A0A1N6QCN9</accession>
<evidence type="ECO:0000259" key="7">
    <source>
        <dbReference type="PROSITE" id="PS50850"/>
    </source>
</evidence>
<keyword evidence="3 6" id="KW-0812">Transmembrane</keyword>
<dbReference type="SUPFAM" id="SSF103473">
    <property type="entry name" value="MFS general substrate transporter"/>
    <property type="match status" value="1"/>
</dbReference>
<dbReference type="PANTHER" id="PTHR43124:SF3">
    <property type="entry name" value="CHLORAMPHENICOL EFFLUX PUMP RV0191"/>
    <property type="match status" value="1"/>
</dbReference>
<feature type="transmembrane region" description="Helical" evidence="6">
    <location>
        <begin position="330"/>
        <end position="349"/>
    </location>
</feature>